<keyword evidence="1" id="KW-0614">Plasmid</keyword>
<sequence length="186" mass="22383">MNNYRKIIDKFRSSKEELLLIDFRCIHNGKEAYGESGDRNYLNRKNLILELYGKYFAEDKPLIKWLLQEELKGFEFNIPVYTTDLCAFMLYKYMTAEDVYDLYYAKFGAGSDHQAYVDIELIFGLNIDETKTFLKNEHTQRELNNEILEAIEWYKSNQDAKFRSRKEYIKYFETKKIEVIKYDLES</sequence>
<evidence type="ECO:0000313" key="2">
    <source>
        <dbReference type="Proteomes" id="UP000682802"/>
    </source>
</evidence>
<dbReference type="EMBL" id="CP076131">
    <property type="protein sequence ID" value="QWG10760.1"/>
    <property type="molecule type" value="Genomic_DNA"/>
</dbReference>
<accession>A0ABX8H6E6</accession>
<keyword evidence="2" id="KW-1185">Reference proteome</keyword>
<reference evidence="1 2" key="1">
    <citation type="submission" date="2021-05" db="EMBL/GenBank/DDBJ databases">
        <title>Comparative genomic studies on the polysaccharide-degrading batcterial strains of the Flammeovirga genus.</title>
        <authorList>
            <person name="Zewei F."/>
            <person name="Zheng Z."/>
            <person name="Yu L."/>
            <person name="Ruyue G."/>
            <person name="Yanhong M."/>
            <person name="Yuanyuan C."/>
            <person name="Jingyan G."/>
            <person name="Wenjun H."/>
        </authorList>
    </citation>
    <scope>NUCLEOTIDE SEQUENCE [LARGE SCALE GENOMIC DNA]</scope>
    <source>
        <strain evidence="1 2">YS10</strain>
        <plasmid evidence="1 2">p2</plasmid>
    </source>
</reference>
<dbReference type="RefSeq" id="WP_144077364.1">
    <property type="nucleotide sequence ID" value="NZ_CP076131.1"/>
</dbReference>
<proteinExistence type="predicted"/>
<dbReference type="Proteomes" id="UP000682802">
    <property type="component" value="Plasmid p2"/>
</dbReference>
<organism evidence="1 2">
    <name type="scientific">Flammeovirga kamogawensis</name>
    <dbReference type="NCBI Taxonomy" id="373891"/>
    <lineage>
        <taxon>Bacteria</taxon>
        <taxon>Pseudomonadati</taxon>
        <taxon>Bacteroidota</taxon>
        <taxon>Cytophagia</taxon>
        <taxon>Cytophagales</taxon>
        <taxon>Flammeovirgaceae</taxon>
        <taxon>Flammeovirga</taxon>
    </lineage>
</organism>
<evidence type="ECO:0000313" key="1">
    <source>
        <dbReference type="EMBL" id="QWG10760.1"/>
    </source>
</evidence>
<protein>
    <submittedName>
        <fullName evidence="1">Uncharacterized protein</fullName>
    </submittedName>
</protein>
<name>A0ABX8H6E6_9BACT</name>
<geneLocation type="plasmid" evidence="1 2">
    <name>p2</name>
</geneLocation>
<gene>
    <name evidence="1" type="ORF">KM029_26740</name>
</gene>